<keyword evidence="2" id="KW-1185">Reference proteome</keyword>
<accession>A0A8E4ZE37</accession>
<organism evidence="1 2">
    <name type="scientific">Winogradskyella phage Peternella_1</name>
    <dbReference type="NCBI Taxonomy" id="2745699"/>
    <lineage>
        <taxon>Viruses</taxon>
        <taxon>Duplodnaviria</taxon>
        <taxon>Heunggongvirae</taxon>
        <taxon>Uroviricota</taxon>
        <taxon>Caudoviricetes</taxon>
        <taxon>Winoviridae</taxon>
        <taxon>Peternellavirus</taxon>
        <taxon>Peternellavirus peternella</taxon>
    </lineage>
</organism>
<reference evidence="1" key="1">
    <citation type="submission" date="2020-07" db="EMBL/GenBank/DDBJ databases">
        <title>Highly diverse flavobacterial phages as mortality factor during North Sea spring blooms.</title>
        <authorList>
            <person name="Bartlau N."/>
            <person name="Wichels A."/>
            <person name="Krohne G."/>
            <person name="Adriaenssens E.M."/>
            <person name="Heins A."/>
            <person name="Fuchs B.M."/>
            <person name="Amann R."/>
            <person name="Moraru C."/>
        </authorList>
    </citation>
    <scope>NUCLEOTIDE SEQUENCE</scope>
</reference>
<sequence length="148" mass="17723">MQALTTYTVTGTNTNIVWVFKYHLNGLLAEFKLLEGELDAKQVKWLFILGKFPYKEDQIKGWKAINNFKIEIGEPDLSFDMFYNAYSHKIKKVDTEKFWKNMSIKDKKAAIQYIPTYNKYLQRKHVEKANPHRYLNKRYWEDNHASIH</sequence>
<protein>
    <submittedName>
        <fullName evidence="1">Uncharacterized protein</fullName>
    </submittedName>
</protein>
<evidence type="ECO:0000313" key="2">
    <source>
        <dbReference type="Proteomes" id="UP000693777"/>
    </source>
</evidence>
<proteinExistence type="predicted"/>
<evidence type="ECO:0000313" key="1">
    <source>
        <dbReference type="EMBL" id="QQV91551.1"/>
    </source>
</evidence>
<gene>
    <name evidence="1" type="ORF">Peternella1_15</name>
</gene>
<dbReference type="Proteomes" id="UP000693777">
    <property type="component" value="Segment"/>
</dbReference>
<dbReference type="EMBL" id="MT732475">
    <property type="protein sequence ID" value="QQV91551.1"/>
    <property type="molecule type" value="Genomic_DNA"/>
</dbReference>
<name>A0A8E4ZE37_9CAUD</name>